<feature type="region of interest" description="Disordered" evidence="19">
    <location>
        <begin position="85"/>
        <end position="113"/>
    </location>
</feature>
<sequence>MKRLRVDETVQEGPPISGNLYRQTLPNTTPTIAYSNAGTVKVVGEGMQSSIFPPTPPASYGVMPTAAAPHSGKTQAIQPLSVGGHAQMRNKGTSPPTAPAQGAQQQQSPGSSFQRLKVEDALSYLDLVKYKFGDKPQVYNDFLDIMKEFKTQSIDTPGVIQRVSNLFNGFPDLIVGFNTFLPPGYKIEVQKSDRGYAFQVSVSVPSPTGTMVSESTQKPEMIMTGSGIIHTNMTPSGQLSGLPQSQPLSLSSHVPSVAPQAPHSNPVLHHSSGYTTASSMHNNASHNNAIQFSAAQAAVTQALQGHSTETPQNQPVEFNHAINYVNKIKNRFQGQPEKYKRFLEILHTYQKEQRTLKETSQGPGSGKHLTEQEVYSQVAKLFENQSDLLAEFGQFLPDATSHITPPPLSDHPQSVVKKQPVKQTYPMLDRFINQKHSHLLNTVKRSPPYPNLLNKDAPPPKKHKMSTSCRDVTLAEAGKYCTLSDYAFFDKVRKAVRSQEVYNNFLRCLTLFNQEIVSKSELVHLVTPFLSKFPELMKWFKDFLGQNEVEAVPYNVTRVERPQGDHALDIDYSTAKRLGTSYCVIPPSQEGLKFSGRTPLCHEVLNNQWVSFPSWAEDNSFVGSRKNQYEEYMYRCEDERFELDVVIETNASTIRVLEGVNKKINRMIAEEVSRFHLDDCLGGSSPVLHQRALKRIYGDKAQDIIDGLKRNPSVAVPVVLRRLKAKEEEWREAQKGFNKIWREQNEKYYLKSLDYQGINFKQNDVKALRSKNLFNEIETLFEERNEQNEENAGKPIIGPHLVYHYRDRTILDDAANLLIHHVKRQTGIQKGEKRRIKHILRQFVPDLFFHPRQQLSDDEREEDDDKEEGDESPRSTSNDAKEKRISPGKSPGRAEGDSGFSEVDIKEEVLPLHAQSTDPDEAYTLFMASNNWYLFLRLHVILCERLAKIYERAVALADEEAKNRNNRKESTAVALRLKPKPQIEVEDYYPAFLDMVKNLLDGNMESSTYEDTLREMFGIHAYIAFTLDKVVSYAVRQLQHCVTERTAITCMEMFQKEQKKGGAGGPCATAHRRIHQELAYQRTIEKAVQDENCFKIYIYKKDCRLTIEMIDTDPEEPKKLEEAKKWSSYKEKFANCTRIARKCLPLYLNRNLRKYKRRNKKNNITCNDGVKLESVDMNQENSKRLDNMKRDGEKNDKKLDGLEELERKLNERRPPERNQTEHAGYNILDNTQCRLDDGNLEITFTADKGSMLYKYGALARARETHPAVTKCLAAQFHSWLKKWVSVNVSDLQNKQCTDWLMGRGDNVVPNRTRIQTNNDYTRTPYTVYNRYRVERLEDST</sequence>
<proteinExistence type="predicted"/>
<keyword evidence="7" id="KW-0007">Acetylation</keyword>
<dbReference type="GO" id="GO:0005730">
    <property type="term" value="C:nucleolus"/>
    <property type="evidence" value="ECO:0007669"/>
    <property type="project" value="UniProtKB-SubCell"/>
</dbReference>
<evidence type="ECO:0000313" key="22">
    <source>
        <dbReference type="Proteomes" id="UP000051574"/>
    </source>
</evidence>
<evidence type="ECO:0000256" key="9">
    <source>
        <dbReference type="ARBA" id="ARBA00023054"/>
    </source>
</evidence>
<dbReference type="SUPFAM" id="SSF47762">
    <property type="entry name" value="PAH2 domain"/>
    <property type="match status" value="3"/>
</dbReference>
<evidence type="ECO:0000256" key="1">
    <source>
        <dbReference type="ARBA" id="ARBA00004604"/>
    </source>
</evidence>
<feature type="compositionally biased region" description="Low complexity" evidence="19">
    <location>
        <begin position="92"/>
        <end position="112"/>
    </location>
</feature>
<feature type="domain" description="Histone deacetylase interacting" evidence="20">
    <location>
        <begin position="574"/>
        <end position="674"/>
    </location>
</feature>
<evidence type="ECO:0000256" key="19">
    <source>
        <dbReference type="SAM" id="MobiDB-lite"/>
    </source>
</evidence>
<dbReference type="InterPro" id="IPR003822">
    <property type="entry name" value="PAH"/>
</dbReference>
<evidence type="ECO:0000256" key="18">
    <source>
        <dbReference type="PROSITE-ProRule" id="PRU00810"/>
    </source>
</evidence>
<dbReference type="InterPro" id="IPR031693">
    <property type="entry name" value="Sin3_C"/>
</dbReference>
<evidence type="ECO:0000313" key="21">
    <source>
        <dbReference type="EMBL" id="KRT81600.1"/>
    </source>
</evidence>
<comment type="subcellular location">
    <subcellularLocation>
        <location evidence="1">Nucleus</location>
        <location evidence="1">Nucleolus</location>
    </subcellularLocation>
</comment>
<keyword evidence="8" id="KW-0805">Transcription regulation</keyword>
<keyword evidence="12 18" id="KW-0539">Nucleus</keyword>
<reference evidence="21 22" key="1">
    <citation type="submission" date="2015-09" db="EMBL/GenBank/DDBJ databases">
        <title>Draft genome of the scarab beetle Oryctes borbonicus.</title>
        <authorList>
            <person name="Meyer J.M."/>
            <person name="Markov G.V."/>
            <person name="Baskaran P."/>
            <person name="Herrmann M."/>
            <person name="Sommer R.J."/>
            <person name="Roedelsperger C."/>
        </authorList>
    </citation>
    <scope>NUCLEOTIDE SEQUENCE [LARGE SCALE GENOMIC DNA]</scope>
    <source>
        <strain evidence="21">OB123</strain>
        <tissue evidence="21">Whole animal</tissue>
    </source>
</reference>
<comment type="subunit">
    <text evidence="14">Interacts with ARID4B, BRMS1L, HCFC1, HDAC1, HDAC2, MXI1, SAP30L, SAP130, SFPQ and TOPORS. Interacts with OGT (via TPRs 1-6); the interaction mediates transcriptional repression in parallel with histone deacetylase. Interacts with BAZ2A, MXD1, MXD3, MXD4, MBD2, DACH1, NCOR1, NR4A2, REST, RLIM, SAP30, SETDB1, SMYD2, and SUDS3. Interacts with PHF12 in a complex composed of HDAC1, PHF12 and SAP30. Interacts with TET1; the interaction recruits SIN3A to gene promoters. The large PER complex involved in the histone deacetylation is composed of at least HDAC1, PER2, SFPQ and SIN3A. Interacts with KLF11. Interacts with PPHLN1. Found in a complex with YY1, GON4L and HDAC1. Interacts (via PAH2) with FOXK1. Interacts with FOXK2. Found in a complex composed of at least SINHCAF, SIN3A, HDAC1, SAP30, RBBP4, OGT and TET1. Interacts with SINHCAF. Interacts with SPHK2.</text>
</comment>
<dbReference type="GO" id="GO:0048511">
    <property type="term" value="P:rhythmic process"/>
    <property type="evidence" value="ECO:0007669"/>
    <property type="project" value="UniProtKB-KW"/>
</dbReference>
<dbReference type="PANTHER" id="PTHR12346">
    <property type="entry name" value="SIN3B-RELATED"/>
    <property type="match status" value="1"/>
</dbReference>
<evidence type="ECO:0000256" key="3">
    <source>
        <dbReference type="ARBA" id="ARBA00022499"/>
    </source>
</evidence>
<evidence type="ECO:0000256" key="14">
    <source>
        <dbReference type="ARBA" id="ARBA00061761"/>
    </source>
</evidence>
<dbReference type="OrthoDB" id="10265969at2759"/>
<keyword evidence="2" id="KW-0678">Repressor</keyword>
<feature type="region of interest" description="Disordered" evidence="19">
    <location>
        <begin position="854"/>
        <end position="899"/>
    </location>
</feature>
<dbReference type="InterPro" id="IPR036600">
    <property type="entry name" value="PAH_sf"/>
</dbReference>
<dbReference type="InterPro" id="IPR013194">
    <property type="entry name" value="HDAC_interact_dom"/>
</dbReference>
<dbReference type="Pfam" id="PF08295">
    <property type="entry name" value="Sin3_corepress"/>
    <property type="match status" value="1"/>
</dbReference>
<keyword evidence="4" id="KW-0597">Phosphoprotein</keyword>
<evidence type="ECO:0000256" key="4">
    <source>
        <dbReference type="ARBA" id="ARBA00022553"/>
    </source>
</evidence>
<feature type="compositionally biased region" description="Acidic residues" evidence="19">
    <location>
        <begin position="856"/>
        <end position="870"/>
    </location>
</feature>
<keyword evidence="10" id="KW-0090">Biological rhythms</keyword>
<evidence type="ECO:0000256" key="12">
    <source>
        <dbReference type="ARBA" id="ARBA00023242"/>
    </source>
</evidence>
<feature type="compositionally biased region" description="Low complexity" evidence="19">
    <location>
        <begin position="235"/>
        <end position="252"/>
    </location>
</feature>
<evidence type="ECO:0000256" key="6">
    <source>
        <dbReference type="ARBA" id="ARBA00022843"/>
    </source>
</evidence>
<dbReference type="EMBL" id="LJIG01016105">
    <property type="protein sequence ID" value="KRT81600.1"/>
    <property type="molecule type" value="Genomic_DNA"/>
</dbReference>
<keyword evidence="6" id="KW-0832">Ubl conjugation</keyword>
<dbReference type="GO" id="GO:0061629">
    <property type="term" value="F:RNA polymerase II-specific DNA-binding transcription factor binding"/>
    <property type="evidence" value="ECO:0007669"/>
    <property type="project" value="UniProtKB-ARBA"/>
</dbReference>
<dbReference type="InterPro" id="IPR039774">
    <property type="entry name" value="Sin3-like"/>
</dbReference>
<evidence type="ECO:0000256" key="17">
    <source>
        <dbReference type="ARBA" id="ARBA00081271"/>
    </source>
</evidence>
<keyword evidence="3" id="KW-1017">Isopeptide bond</keyword>
<evidence type="ECO:0000256" key="16">
    <source>
        <dbReference type="ARBA" id="ARBA00075105"/>
    </source>
</evidence>
<keyword evidence="9" id="KW-0175">Coiled coil</keyword>
<dbReference type="FunFam" id="1.20.1160.11:FF:000004">
    <property type="entry name" value="Paired amphipathic helix protein Sin3a"/>
    <property type="match status" value="1"/>
</dbReference>
<comment type="caution">
    <text evidence="21">The sequence shown here is derived from an EMBL/GenBank/DDBJ whole genome shotgun (WGS) entry which is preliminary data.</text>
</comment>
<organism evidence="21 22">
    <name type="scientific">Oryctes borbonicus</name>
    <dbReference type="NCBI Taxonomy" id="1629725"/>
    <lineage>
        <taxon>Eukaryota</taxon>
        <taxon>Metazoa</taxon>
        <taxon>Ecdysozoa</taxon>
        <taxon>Arthropoda</taxon>
        <taxon>Hexapoda</taxon>
        <taxon>Insecta</taxon>
        <taxon>Pterygota</taxon>
        <taxon>Neoptera</taxon>
        <taxon>Endopterygota</taxon>
        <taxon>Coleoptera</taxon>
        <taxon>Polyphaga</taxon>
        <taxon>Scarabaeiformia</taxon>
        <taxon>Scarabaeidae</taxon>
        <taxon>Dynastinae</taxon>
        <taxon>Oryctes</taxon>
    </lineage>
</organism>
<evidence type="ECO:0000256" key="7">
    <source>
        <dbReference type="ARBA" id="ARBA00022990"/>
    </source>
</evidence>
<dbReference type="GO" id="GO:0000122">
    <property type="term" value="P:negative regulation of transcription by RNA polymerase II"/>
    <property type="evidence" value="ECO:0007669"/>
    <property type="project" value="TreeGrafter"/>
</dbReference>
<dbReference type="FunFam" id="1.20.1160.11:FF:000002">
    <property type="entry name" value="Paired amphipathic helix protein SIN3"/>
    <property type="match status" value="1"/>
</dbReference>
<evidence type="ECO:0000256" key="2">
    <source>
        <dbReference type="ARBA" id="ARBA00022491"/>
    </source>
</evidence>
<feature type="region of interest" description="Disordered" evidence="19">
    <location>
        <begin position="443"/>
        <end position="466"/>
    </location>
</feature>
<evidence type="ECO:0000256" key="13">
    <source>
        <dbReference type="ARBA" id="ARBA00056268"/>
    </source>
</evidence>
<gene>
    <name evidence="21" type="ORF">AMK59_5505</name>
</gene>
<dbReference type="Gene3D" id="1.20.1160.11">
    <property type="entry name" value="Paired amphipathic helix"/>
    <property type="match status" value="3"/>
</dbReference>
<protein>
    <recommendedName>
        <fullName evidence="15">Paired amphipathic helix protein Sin3a</fullName>
    </recommendedName>
    <alternativeName>
        <fullName evidence="16">Histone deacetylase complex subunit Sin3a</fullName>
    </alternativeName>
    <alternativeName>
        <fullName evidence="17">Transcriptional corepressor Sin3a</fullName>
    </alternativeName>
</protein>
<feature type="region of interest" description="Disordered" evidence="19">
    <location>
        <begin position="233"/>
        <end position="282"/>
    </location>
</feature>
<dbReference type="GO" id="GO:0070822">
    <property type="term" value="C:Sin3-type complex"/>
    <property type="evidence" value="ECO:0007669"/>
    <property type="project" value="TreeGrafter"/>
</dbReference>
<evidence type="ECO:0000256" key="11">
    <source>
        <dbReference type="ARBA" id="ARBA00023163"/>
    </source>
</evidence>
<evidence type="ECO:0000256" key="5">
    <source>
        <dbReference type="ARBA" id="ARBA00022737"/>
    </source>
</evidence>
<dbReference type="PROSITE" id="PS51477">
    <property type="entry name" value="PAH"/>
    <property type="match status" value="3"/>
</dbReference>
<feature type="region of interest" description="Disordered" evidence="19">
    <location>
        <begin position="1178"/>
        <end position="1223"/>
    </location>
</feature>
<keyword evidence="22" id="KW-1185">Reference proteome</keyword>
<feature type="compositionally biased region" description="Basic and acidic residues" evidence="19">
    <location>
        <begin position="1181"/>
        <end position="1220"/>
    </location>
</feature>
<evidence type="ECO:0000259" key="20">
    <source>
        <dbReference type="SMART" id="SM00761"/>
    </source>
</evidence>
<accession>A0A0T6B2G6</accession>
<name>A0A0T6B2G6_9SCAR</name>
<keyword evidence="5" id="KW-0677">Repeat</keyword>
<keyword evidence="11" id="KW-0804">Transcription</keyword>
<comment type="function">
    <text evidence="13">Acts as a transcriptional repressor. Corepressor for REST. Interacts with MXI1 to repress MYC responsive genes and antagonize MYC oncogenic activities. Also interacts with MXD1-MAX heterodimers to repress transcription by tethering SIN3A to DNA. Acts cooperatively with OGT to repress transcription in parallel with histone deacetylation. Involved in the control of the circadian rhythms. Required for the transcriptional repression of circadian target genes, such as PER1, mediated by the large PER complex through histone deacetylation. Cooperates with FOXK1 to regulate cell cycle progression probably by repressing cell cycle inhibitor genes expression. Required for cortical neuron differentiation and callosal axon elongation.</text>
</comment>
<evidence type="ECO:0000256" key="8">
    <source>
        <dbReference type="ARBA" id="ARBA00023015"/>
    </source>
</evidence>
<dbReference type="PANTHER" id="PTHR12346:SF0">
    <property type="entry name" value="SIN3A, ISOFORM G"/>
    <property type="match status" value="1"/>
</dbReference>
<evidence type="ECO:0000256" key="10">
    <source>
        <dbReference type="ARBA" id="ARBA00023108"/>
    </source>
</evidence>
<dbReference type="SMART" id="SM00761">
    <property type="entry name" value="HDAC_interact"/>
    <property type="match status" value="1"/>
</dbReference>
<dbReference type="Proteomes" id="UP000051574">
    <property type="component" value="Unassembled WGS sequence"/>
</dbReference>
<dbReference type="GO" id="GO:0003714">
    <property type="term" value="F:transcription corepressor activity"/>
    <property type="evidence" value="ECO:0007669"/>
    <property type="project" value="InterPro"/>
</dbReference>
<evidence type="ECO:0000256" key="15">
    <source>
        <dbReference type="ARBA" id="ARBA00068512"/>
    </source>
</evidence>
<dbReference type="Pfam" id="PF16879">
    <property type="entry name" value="Sin3a_C"/>
    <property type="match status" value="1"/>
</dbReference>
<dbReference type="Pfam" id="PF02671">
    <property type="entry name" value="PAH"/>
    <property type="match status" value="3"/>
</dbReference>
<dbReference type="FunFam" id="1.20.1160.11:FF:000001">
    <property type="entry name" value="Paired amphipathic helix protein Sin3"/>
    <property type="match status" value="1"/>
</dbReference>